<protein>
    <submittedName>
        <fullName evidence="1">Uncharacterized protein</fullName>
    </submittedName>
</protein>
<reference evidence="1 2" key="1">
    <citation type="submission" date="2019-05" db="EMBL/GenBank/DDBJ databases">
        <title>Another draft genome of Portunus trituberculatus and its Hox gene families provides insights of decapod evolution.</title>
        <authorList>
            <person name="Jeong J.-H."/>
            <person name="Song I."/>
            <person name="Kim S."/>
            <person name="Choi T."/>
            <person name="Kim D."/>
            <person name="Ryu S."/>
            <person name="Kim W."/>
        </authorList>
    </citation>
    <scope>NUCLEOTIDE SEQUENCE [LARGE SCALE GENOMIC DNA]</scope>
    <source>
        <tissue evidence="1">Muscle</tissue>
    </source>
</reference>
<accession>A0A5B7I8C8</accession>
<dbReference type="AlphaFoldDB" id="A0A5B7I8C8"/>
<sequence>MCPSTEGVNTQHFNAFRVSRKQSRAQNRFLFTRGSQIRSRPSGIEMT</sequence>
<organism evidence="1 2">
    <name type="scientific">Portunus trituberculatus</name>
    <name type="common">Swimming crab</name>
    <name type="synonym">Neptunus trituberculatus</name>
    <dbReference type="NCBI Taxonomy" id="210409"/>
    <lineage>
        <taxon>Eukaryota</taxon>
        <taxon>Metazoa</taxon>
        <taxon>Ecdysozoa</taxon>
        <taxon>Arthropoda</taxon>
        <taxon>Crustacea</taxon>
        <taxon>Multicrustacea</taxon>
        <taxon>Malacostraca</taxon>
        <taxon>Eumalacostraca</taxon>
        <taxon>Eucarida</taxon>
        <taxon>Decapoda</taxon>
        <taxon>Pleocyemata</taxon>
        <taxon>Brachyura</taxon>
        <taxon>Eubrachyura</taxon>
        <taxon>Portunoidea</taxon>
        <taxon>Portunidae</taxon>
        <taxon>Portuninae</taxon>
        <taxon>Portunus</taxon>
    </lineage>
</organism>
<dbReference type="Proteomes" id="UP000324222">
    <property type="component" value="Unassembled WGS sequence"/>
</dbReference>
<evidence type="ECO:0000313" key="1">
    <source>
        <dbReference type="EMBL" id="MPC80780.1"/>
    </source>
</evidence>
<name>A0A5B7I8C8_PORTR</name>
<comment type="caution">
    <text evidence="1">The sequence shown here is derived from an EMBL/GenBank/DDBJ whole genome shotgun (WGS) entry which is preliminary data.</text>
</comment>
<dbReference type="EMBL" id="VSRR010054988">
    <property type="protein sequence ID" value="MPC80780.1"/>
    <property type="molecule type" value="Genomic_DNA"/>
</dbReference>
<evidence type="ECO:0000313" key="2">
    <source>
        <dbReference type="Proteomes" id="UP000324222"/>
    </source>
</evidence>
<keyword evidence="2" id="KW-1185">Reference proteome</keyword>
<proteinExistence type="predicted"/>
<gene>
    <name evidence="1" type="ORF">E2C01_075372</name>
</gene>